<reference evidence="1" key="1">
    <citation type="submission" date="2018-11" db="EMBL/GenBank/DDBJ databases">
        <authorList>
            <consortium name="Pathogen Informatics"/>
        </authorList>
    </citation>
    <scope>NUCLEOTIDE SEQUENCE</scope>
</reference>
<feature type="non-terminal residue" evidence="1">
    <location>
        <position position="88"/>
    </location>
</feature>
<evidence type="ECO:0000313" key="2">
    <source>
        <dbReference type="Proteomes" id="UP000784294"/>
    </source>
</evidence>
<dbReference type="Proteomes" id="UP000784294">
    <property type="component" value="Unassembled WGS sequence"/>
</dbReference>
<sequence>MVSWLPDDSYSSCGTFRQPRGACAFRPGCGQMDSQVDLKGCFFGLYPFTHLPPGVLIVNGICGDRRRRNIARVAMAQDAPSRVVPPKY</sequence>
<dbReference type="EMBL" id="CAAALY010111081">
    <property type="protein sequence ID" value="VEL30296.1"/>
    <property type="molecule type" value="Genomic_DNA"/>
</dbReference>
<accession>A0A448X832</accession>
<dbReference type="AlphaFoldDB" id="A0A448X832"/>
<keyword evidence="2" id="KW-1185">Reference proteome</keyword>
<name>A0A448X832_9PLAT</name>
<gene>
    <name evidence="1" type="ORF">PXEA_LOCUS23736</name>
</gene>
<proteinExistence type="predicted"/>
<evidence type="ECO:0000313" key="1">
    <source>
        <dbReference type="EMBL" id="VEL30296.1"/>
    </source>
</evidence>
<organism evidence="1 2">
    <name type="scientific">Protopolystoma xenopodis</name>
    <dbReference type="NCBI Taxonomy" id="117903"/>
    <lineage>
        <taxon>Eukaryota</taxon>
        <taxon>Metazoa</taxon>
        <taxon>Spiralia</taxon>
        <taxon>Lophotrochozoa</taxon>
        <taxon>Platyhelminthes</taxon>
        <taxon>Monogenea</taxon>
        <taxon>Polyopisthocotylea</taxon>
        <taxon>Polystomatidea</taxon>
        <taxon>Polystomatidae</taxon>
        <taxon>Protopolystoma</taxon>
    </lineage>
</organism>
<protein>
    <submittedName>
        <fullName evidence="1">Uncharacterized protein</fullName>
    </submittedName>
</protein>
<comment type="caution">
    <text evidence="1">The sequence shown here is derived from an EMBL/GenBank/DDBJ whole genome shotgun (WGS) entry which is preliminary data.</text>
</comment>